<dbReference type="InterPro" id="IPR052943">
    <property type="entry name" value="TMTC_O-mannosyl-trnsfr"/>
</dbReference>
<dbReference type="AlphaFoldDB" id="A0A433J0M2"/>
<name>A0A433J0M2_9PROT</name>
<dbReference type="InterPro" id="IPR019734">
    <property type="entry name" value="TPR_rpt"/>
</dbReference>
<dbReference type="SMART" id="SM00028">
    <property type="entry name" value="TPR"/>
    <property type="match status" value="5"/>
</dbReference>
<dbReference type="SUPFAM" id="SSF48452">
    <property type="entry name" value="TPR-like"/>
    <property type="match status" value="2"/>
</dbReference>
<dbReference type="PROSITE" id="PS50005">
    <property type="entry name" value="TPR"/>
    <property type="match status" value="2"/>
</dbReference>
<feature type="repeat" description="TPR" evidence="1">
    <location>
        <begin position="187"/>
        <end position="220"/>
    </location>
</feature>
<organism evidence="2 3">
    <name type="scientific">Azospirillum doebereinerae</name>
    <dbReference type="NCBI Taxonomy" id="92933"/>
    <lineage>
        <taxon>Bacteria</taxon>
        <taxon>Pseudomonadati</taxon>
        <taxon>Pseudomonadota</taxon>
        <taxon>Alphaproteobacteria</taxon>
        <taxon>Rhodospirillales</taxon>
        <taxon>Azospirillaceae</taxon>
        <taxon>Azospirillum</taxon>
    </lineage>
</organism>
<dbReference type="PANTHER" id="PTHR44809">
    <property type="match status" value="1"/>
</dbReference>
<keyword evidence="3" id="KW-1185">Reference proteome</keyword>
<accession>A0A433J0M2</accession>
<protein>
    <submittedName>
        <fullName evidence="2">Tetratricopeptide repeat protein</fullName>
    </submittedName>
</protein>
<reference evidence="2 3" key="1">
    <citation type="submission" date="2018-12" db="EMBL/GenBank/DDBJ databases">
        <authorList>
            <person name="Yang Y."/>
        </authorList>
    </citation>
    <scope>NUCLEOTIDE SEQUENCE [LARGE SCALE GENOMIC DNA]</scope>
    <source>
        <strain evidence="2 3">GSF71</strain>
    </source>
</reference>
<comment type="caution">
    <text evidence="2">The sequence shown here is derived from an EMBL/GenBank/DDBJ whole genome shotgun (WGS) entry which is preliminary data.</text>
</comment>
<proteinExistence type="predicted"/>
<keyword evidence="1" id="KW-0802">TPR repeat</keyword>
<sequence length="641" mass="69123">MGQRACKPEVGKPAGVALPDVRAMLASAVARHKAGDAAAGGLYRAVLSIEPSHGDVLHLLGVTALQVGAAETAGNWLRRALAVDGTQAYYRNSFGEALRALGQPDEAQKQYRLALALRPAYPEALANLLRQPQPGDNAPALLERFCRLRLAGAGELLAVADSRLLAGRLADANLAYRAAVALEPMTVQAYVNLGATASRKTDHAQAATAYRRALRLSPDHPGAWNNLASAVWELNDGPGATGFCRRSMALKPDHPDPYANLGYIQRSQAQNGDDFAEAATLCRRALRLNPSHVSALNNLGIVNLDLGRLDEAERLFRRTLEAEPKHPDARFNLSLALLKAGRLKEGWDFYEARWETGQLPVVNAQLRAWRGEPLNGATILLHAEQGHGDTLHFVRYAPLVAAQGGRVVLAVQPALKRLVAGMPGVAAVYALTEAFPAPDFHCPLLSLPRLLGTELDTIPSGIPYLHPPAAAVGKWLGQPLPGAGLRVGLVWSGDPRPSLLRANLTDRRRSMTLRDLAPLAEVPNLRFVSLQMGGPAAQLADPPAGMDIHDPMGAVTDFADTAALVLRLDLVITVDTSVAHLVGALGKPVWVLSRYDGCWRWLQDRDDTPWYPTMRLFRQTVSGDWTTVGRRVADALHKLVG</sequence>
<gene>
    <name evidence="2" type="ORF">EJ913_28290</name>
</gene>
<dbReference type="Pfam" id="PF13181">
    <property type="entry name" value="TPR_8"/>
    <property type="match status" value="1"/>
</dbReference>
<evidence type="ECO:0000313" key="3">
    <source>
        <dbReference type="Proteomes" id="UP000280346"/>
    </source>
</evidence>
<dbReference type="SUPFAM" id="SSF53756">
    <property type="entry name" value="UDP-Glycosyltransferase/glycogen phosphorylase"/>
    <property type="match status" value="1"/>
</dbReference>
<feature type="repeat" description="TPR" evidence="1">
    <location>
        <begin position="293"/>
        <end position="326"/>
    </location>
</feature>
<dbReference type="Proteomes" id="UP000280346">
    <property type="component" value="Unassembled WGS sequence"/>
</dbReference>
<dbReference type="PANTHER" id="PTHR44809:SF1">
    <property type="entry name" value="PROTEIN O-MANNOSYL-TRANSFERASE TMTC1"/>
    <property type="match status" value="1"/>
</dbReference>
<dbReference type="Gene3D" id="3.40.50.2000">
    <property type="entry name" value="Glycogen Phosphorylase B"/>
    <property type="match status" value="1"/>
</dbReference>
<dbReference type="OrthoDB" id="9778733at2"/>
<dbReference type="EMBL" id="RZIJ01000036">
    <property type="protein sequence ID" value="RUQ62743.1"/>
    <property type="molecule type" value="Genomic_DNA"/>
</dbReference>
<evidence type="ECO:0000313" key="2">
    <source>
        <dbReference type="EMBL" id="RUQ62743.1"/>
    </source>
</evidence>
<dbReference type="InterPro" id="IPR011990">
    <property type="entry name" value="TPR-like_helical_dom_sf"/>
</dbReference>
<evidence type="ECO:0000256" key="1">
    <source>
        <dbReference type="PROSITE-ProRule" id="PRU00339"/>
    </source>
</evidence>
<dbReference type="PROSITE" id="PS50293">
    <property type="entry name" value="TPR_REGION"/>
    <property type="match status" value="2"/>
</dbReference>
<dbReference type="Gene3D" id="1.25.40.10">
    <property type="entry name" value="Tetratricopeptide repeat domain"/>
    <property type="match status" value="3"/>
</dbReference>
<dbReference type="Pfam" id="PF13432">
    <property type="entry name" value="TPR_16"/>
    <property type="match status" value="2"/>
</dbReference>